<dbReference type="PROSITE" id="PS50112">
    <property type="entry name" value="PAS"/>
    <property type="match status" value="2"/>
</dbReference>
<proteinExistence type="predicted"/>
<dbReference type="CDD" id="cd00130">
    <property type="entry name" value="PAS"/>
    <property type="match status" value="2"/>
</dbReference>
<dbReference type="SUPFAM" id="SSF55785">
    <property type="entry name" value="PYP-like sensor domain (PAS domain)"/>
    <property type="match status" value="2"/>
</dbReference>
<dbReference type="PANTHER" id="PTHR44757">
    <property type="entry name" value="DIGUANYLATE CYCLASE DGCP"/>
    <property type="match status" value="1"/>
</dbReference>
<dbReference type="Pfam" id="PF13426">
    <property type="entry name" value="PAS_9"/>
    <property type="match status" value="1"/>
</dbReference>
<dbReference type="SMART" id="SM00267">
    <property type="entry name" value="GGDEF"/>
    <property type="match status" value="1"/>
</dbReference>
<dbReference type="CDD" id="cd01948">
    <property type="entry name" value="EAL"/>
    <property type="match status" value="1"/>
</dbReference>
<dbReference type="InterPro" id="IPR029787">
    <property type="entry name" value="Nucleotide_cyclase"/>
</dbReference>
<dbReference type="Gene3D" id="3.20.20.450">
    <property type="entry name" value="EAL domain"/>
    <property type="match status" value="1"/>
</dbReference>
<feature type="domain" description="PAC" evidence="3">
    <location>
        <begin position="343"/>
        <end position="396"/>
    </location>
</feature>
<dbReference type="PANTHER" id="PTHR44757:SF2">
    <property type="entry name" value="BIOFILM ARCHITECTURE MAINTENANCE PROTEIN MBAA"/>
    <property type="match status" value="1"/>
</dbReference>
<accession>A0ABY5E490</accession>
<feature type="transmembrane region" description="Helical" evidence="1">
    <location>
        <begin position="242"/>
        <end position="264"/>
    </location>
</feature>
<dbReference type="InterPro" id="IPR045812">
    <property type="entry name" value="DAHL"/>
</dbReference>
<dbReference type="InterPro" id="IPR000160">
    <property type="entry name" value="GGDEF_dom"/>
</dbReference>
<dbReference type="NCBIfam" id="TIGR00229">
    <property type="entry name" value="sensory_box"/>
    <property type="match status" value="2"/>
</dbReference>
<evidence type="ECO:0000259" key="5">
    <source>
        <dbReference type="PROSITE" id="PS50887"/>
    </source>
</evidence>
<dbReference type="Gene3D" id="3.30.450.20">
    <property type="entry name" value="PAS domain"/>
    <property type="match status" value="2"/>
</dbReference>
<feature type="transmembrane region" description="Helical" evidence="1">
    <location>
        <begin position="6"/>
        <end position="28"/>
    </location>
</feature>
<dbReference type="SMART" id="SM00086">
    <property type="entry name" value="PAC"/>
    <property type="match status" value="2"/>
</dbReference>
<dbReference type="InterPro" id="IPR013767">
    <property type="entry name" value="PAS_fold"/>
</dbReference>
<dbReference type="Pfam" id="PF00563">
    <property type="entry name" value="EAL"/>
    <property type="match status" value="1"/>
</dbReference>
<evidence type="ECO:0000256" key="1">
    <source>
        <dbReference type="SAM" id="Phobius"/>
    </source>
</evidence>
<evidence type="ECO:0000313" key="7">
    <source>
        <dbReference type="Proteomes" id="UP001060012"/>
    </source>
</evidence>
<dbReference type="SUPFAM" id="SSF55073">
    <property type="entry name" value="Nucleotide cyclase"/>
    <property type="match status" value="1"/>
</dbReference>
<dbReference type="InterPro" id="IPR035919">
    <property type="entry name" value="EAL_sf"/>
</dbReference>
<keyword evidence="1" id="KW-0812">Transmembrane</keyword>
<evidence type="ECO:0000259" key="2">
    <source>
        <dbReference type="PROSITE" id="PS50112"/>
    </source>
</evidence>
<dbReference type="CDD" id="cd01949">
    <property type="entry name" value="GGDEF"/>
    <property type="match status" value="1"/>
</dbReference>
<sequence length="944" mass="108587">MFLKAKSLFVSSIIITSILLAGLFLYLFKIENSVKNYDSYKNSLMQLRLINKDFSNFFNINSKLINFDDIVQKTDSFEFYLNKLIKSDIKKDFGNEFLEHLNDIENKYLQKLELIEDFKSRHSTRLNSIHYLFDLNYSISEDKSLDKELKVIVNKITFLLVQDYVNINENETTIYKNLQNIKLRSFDIKIDYFDKHTRKVLELKKQLKEILEQSLSVDLNASIIKTSNSLEINHDKELFHQLIIALMFFILSVILITVMVKLYLNTLKIQNELQAFKYAVQHSDNSVVLTDANKNILYVNEIFESNSGYEKEEVLGNKPKVLQSGLTPESRYKQLDENLKNGKKWEGEFINKRKDGSIFYEKASIVPIFLNGEVVNYLAIKLDITKYIKQQEELKESAIVFENTQEGILIIDRSGDIVSANKAYEDISGYRIGELIGKKPNVLTTNRQDKMFYKKVLTHLNRHGYFKGKVNDIAKDGTLIPTWLNITAVRNKDGKILKYISIHTNLQEIIDTQEKADFLAYHDSLTSLPNRVMLEEHLNHVIDVSKRNNYTVALLFLDLDRFKIINDTLGHNVGDKLLIEVSSRIKSVLRQSDMLARMGGDEFVIVLESAKNKSSAGFVCEKILEIVKQPVKIDNFKLNTSASIGVAMFPSDGDDMQTLIKNADTAMYYAKKQGKDTFEYYDEKLSEDVHDQLVIEQALKQAVQKNELYLNYQAQYDLNTKKTKSFEALVRWNNDKLGFVSPATFIPIAEDTGLIVPIGEFIFKKACEDFMKLKQIDTTLEYIAINISSVQFRSADFLNNVKTIIEEIGIKPSQIELELTERYIMDFGEDSIKLLNELKLLGFKMSIDDFGTGYSSMSYLSKLPVETIKIDKAFIDYIPKNNNNLQITKAIIALSKSLGYRTVAEGIEYPEQEDVLSDLGCDIGQGYFYARPQSFEDIKNSLIL</sequence>
<name>A0ABY5E490_9BACT</name>
<dbReference type="InterPro" id="IPR000014">
    <property type="entry name" value="PAS"/>
</dbReference>
<dbReference type="InterPro" id="IPR001633">
    <property type="entry name" value="EAL_dom"/>
</dbReference>
<dbReference type="Gene3D" id="3.30.70.270">
    <property type="match status" value="1"/>
</dbReference>
<gene>
    <name evidence="6" type="ORF">NJU99_11650</name>
</gene>
<dbReference type="PROSITE" id="PS50883">
    <property type="entry name" value="EAL"/>
    <property type="match status" value="1"/>
</dbReference>
<dbReference type="InterPro" id="IPR001610">
    <property type="entry name" value="PAC"/>
</dbReference>
<dbReference type="InterPro" id="IPR052155">
    <property type="entry name" value="Biofilm_reg_signaling"/>
</dbReference>
<dbReference type="RefSeq" id="WP_254576079.1">
    <property type="nucleotide sequence ID" value="NZ_CP100595.1"/>
</dbReference>
<evidence type="ECO:0000259" key="3">
    <source>
        <dbReference type="PROSITE" id="PS50113"/>
    </source>
</evidence>
<dbReference type="EMBL" id="CP100595">
    <property type="protein sequence ID" value="UTJ05898.1"/>
    <property type="molecule type" value="Genomic_DNA"/>
</dbReference>
<feature type="domain" description="EAL" evidence="4">
    <location>
        <begin position="692"/>
        <end position="944"/>
    </location>
</feature>
<organism evidence="6 7">
    <name type="scientific">Arcobacter roscoffensis</name>
    <dbReference type="NCBI Taxonomy" id="2961520"/>
    <lineage>
        <taxon>Bacteria</taxon>
        <taxon>Pseudomonadati</taxon>
        <taxon>Campylobacterota</taxon>
        <taxon>Epsilonproteobacteria</taxon>
        <taxon>Campylobacterales</taxon>
        <taxon>Arcobacteraceae</taxon>
        <taxon>Arcobacter</taxon>
    </lineage>
</organism>
<feature type="domain" description="GGDEF" evidence="5">
    <location>
        <begin position="550"/>
        <end position="683"/>
    </location>
</feature>
<reference evidence="6" key="1">
    <citation type="submission" date="2022-07" db="EMBL/GenBank/DDBJ databases">
        <title>Arcobacter roscoffensis sp. nov., a marine bacterium isolated from coastal seawater collected from Roscoff, France.</title>
        <authorList>
            <person name="Pascual J."/>
            <person name="Lepeaux C."/>
            <person name="Methner A."/>
            <person name="Overmann J."/>
        </authorList>
    </citation>
    <scope>NUCLEOTIDE SEQUENCE</scope>
    <source>
        <strain evidence="6">ARW1-2F2</strain>
    </source>
</reference>
<dbReference type="PROSITE" id="PS50887">
    <property type="entry name" value="GGDEF"/>
    <property type="match status" value="1"/>
</dbReference>
<evidence type="ECO:0000313" key="6">
    <source>
        <dbReference type="EMBL" id="UTJ05898.1"/>
    </source>
</evidence>
<dbReference type="SMART" id="SM00052">
    <property type="entry name" value="EAL"/>
    <property type="match status" value="1"/>
</dbReference>
<dbReference type="InterPro" id="IPR035965">
    <property type="entry name" value="PAS-like_dom_sf"/>
</dbReference>
<dbReference type="Pfam" id="PF00990">
    <property type="entry name" value="GGDEF"/>
    <property type="match status" value="1"/>
</dbReference>
<evidence type="ECO:0000259" key="4">
    <source>
        <dbReference type="PROSITE" id="PS50883"/>
    </source>
</evidence>
<dbReference type="Pfam" id="PF19443">
    <property type="entry name" value="DAHL"/>
    <property type="match status" value="1"/>
</dbReference>
<dbReference type="Pfam" id="PF00989">
    <property type="entry name" value="PAS"/>
    <property type="match status" value="1"/>
</dbReference>
<feature type="domain" description="PAS" evidence="2">
    <location>
        <begin position="272"/>
        <end position="331"/>
    </location>
</feature>
<keyword evidence="1" id="KW-0472">Membrane</keyword>
<feature type="domain" description="PAS" evidence="2">
    <location>
        <begin position="393"/>
        <end position="438"/>
    </location>
</feature>
<dbReference type="InterPro" id="IPR043128">
    <property type="entry name" value="Rev_trsase/Diguanyl_cyclase"/>
</dbReference>
<dbReference type="PROSITE" id="PS50113">
    <property type="entry name" value="PAC"/>
    <property type="match status" value="1"/>
</dbReference>
<dbReference type="NCBIfam" id="TIGR00254">
    <property type="entry name" value="GGDEF"/>
    <property type="match status" value="1"/>
</dbReference>
<keyword evidence="7" id="KW-1185">Reference proteome</keyword>
<dbReference type="SUPFAM" id="SSF141868">
    <property type="entry name" value="EAL domain-like"/>
    <property type="match status" value="1"/>
</dbReference>
<dbReference type="Proteomes" id="UP001060012">
    <property type="component" value="Chromosome"/>
</dbReference>
<dbReference type="InterPro" id="IPR000700">
    <property type="entry name" value="PAS-assoc_C"/>
</dbReference>
<protein>
    <submittedName>
        <fullName evidence="6">EAL domain-containing protein</fullName>
    </submittedName>
</protein>
<dbReference type="SMART" id="SM00091">
    <property type="entry name" value="PAS"/>
    <property type="match status" value="2"/>
</dbReference>
<keyword evidence="1" id="KW-1133">Transmembrane helix</keyword>